<sequence length="113" mass="13208">MAPRGQFDIVTIMYAFHEIPKIARYRILRESRRLLRPGGILAIVDINPQDYTPSPTMLEGEPYVIEYQNNIEKQMGSIQGFRDMNCIDIIPEHVRMWVLKRCHCNPTGEMMNN</sequence>
<protein>
    <recommendedName>
        <fullName evidence="1">Methyltransferase type 11 domain-containing protein</fullName>
    </recommendedName>
</protein>
<feature type="domain" description="Methyltransferase type 11" evidence="1">
    <location>
        <begin position="3"/>
        <end position="43"/>
    </location>
</feature>
<accession>A0A7S3V7J7</accession>
<evidence type="ECO:0000259" key="1">
    <source>
        <dbReference type="Pfam" id="PF08241"/>
    </source>
</evidence>
<dbReference type="InterPro" id="IPR029063">
    <property type="entry name" value="SAM-dependent_MTases_sf"/>
</dbReference>
<dbReference type="AlphaFoldDB" id="A0A7S3V7J7"/>
<gene>
    <name evidence="2" type="ORF">CDEB00056_LOCUS6635</name>
</gene>
<reference evidence="2" key="1">
    <citation type="submission" date="2021-01" db="EMBL/GenBank/DDBJ databases">
        <authorList>
            <person name="Corre E."/>
            <person name="Pelletier E."/>
            <person name="Niang G."/>
            <person name="Scheremetjew M."/>
            <person name="Finn R."/>
            <person name="Kale V."/>
            <person name="Holt S."/>
            <person name="Cochrane G."/>
            <person name="Meng A."/>
            <person name="Brown T."/>
            <person name="Cohen L."/>
        </authorList>
    </citation>
    <scope>NUCLEOTIDE SEQUENCE</scope>
    <source>
        <strain evidence="2">MM31A-1</strain>
    </source>
</reference>
<dbReference type="Pfam" id="PF08241">
    <property type="entry name" value="Methyltransf_11"/>
    <property type="match status" value="1"/>
</dbReference>
<proteinExistence type="predicted"/>
<dbReference type="InterPro" id="IPR013216">
    <property type="entry name" value="Methyltransf_11"/>
</dbReference>
<evidence type="ECO:0000313" key="2">
    <source>
        <dbReference type="EMBL" id="CAE0461794.1"/>
    </source>
</evidence>
<dbReference type="Gene3D" id="3.40.50.150">
    <property type="entry name" value="Vaccinia Virus protein VP39"/>
    <property type="match status" value="1"/>
</dbReference>
<name>A0A7S3V7J7_9STRA</name>
<dbReference type="EMBL" id="HBIO01008667">
    <property type="protein sequence ID" value="CAE0461794.1"/>
    <property type="molecule type" value="Transcribed_RNA"/>
</dbReference>
<organism evidence="2">
    <name type="scientific">Chaetoceros debilis</name>
    <dbReference type="NCBI Taxonomy" id="122233"/>
    <lineage>
        <taxon>Eukaryota</taxon>
        <taxon>Sar</taxon>
        <taxon>Stramenopiles</taxon>
        <taxon>Ochrophyta</taxon>
        <taxon>Bacillariophyta</taxon>
        <taxon>Coscinodiscophyceae</taxon>
        <taxon>Chaetocerotophycidae</taxon>
        <taxon>Chaetocerotales</taxon>
        <taxon>Chaetocerotaceae</taxon>
        <taxon>Chaetoceros</taxon>
    </lineage>
</organism>
<dbReference type="GO" id="GO:0008757">
    <property type="term" value="F:S-adenosylmethionine-dependent methyltransferase activity"/>
    <property type="evidence" value="ECO:0007669"/>
    <property type="project" value="InterPro"/>
</dbReference>
<dbReference type="SUPFAM" id="SSF53335">
    <property type="entry name" value="S-adenosyl-L-methionine-dependent methyltransferases"/>
    <property type="match status" value="1"/>
</dbReference>